<accession>A0A8J3T8T6</accession>
<organism evidence="7 8">
    <name type="scientific">Planosporangium mesophilum</name>
    <dbReference type="NCBI Taxonomy" id="689768"/>
    <lineage>
        <taxon>Bacteria</taxon>
        <taxon>Bacillati</taxon>
        <taxon>Actinomycetota</taxon>
        <taxon>Actinomycetes</taxon>
        <taxon>Micromonosporales</taxon>
        <taxon>Micromonosporaceae</taxon>
        <taxon>Planosporangium</taxon>
    </lineage>
</organism>
<evidence type="ECO:0000256" key="3">
    <source>
        <dbReference type="ARBA" id="ARBA00022801"/>
    </source>
</evidence>
<evidence type="ECO:0000313" key="7">
    <source>
        <dbReference type="EMBL" id="GII20651.1"/>
    </source>
</evidence>
<name>A0A8J3T8T6_9ACTN</name>
<dbReference type="InterPro" id="IPR020084">
    <property type="entry name" value="NUDIX_hydrolase_CS"/>
</dbReference>
<dbReference type="PROSITE" id="PS51462">
    <property type="entry name" value="NUDIX"/>
    <property type="match status" value="1"/>
</dbReference>
<dbReference type="AlphaFoldDB" id="A0A8J3T8T6"/>
<dbReference type="InterPro" id="IPR000086">
    <property type="entry name" value="NUDIX_hydrolase_dom"/>
</dbReference>
<gene>
    <name evidence="7" type="ORF">Pme01_02480</name>
</gene>
<dbReference type="EMBL" id="BOON01000002">
    <property type="protein sequence ID" value="GII20651.1"/>
    <property type="molecule type" value="Genomic_DNA"/>
</dbReference>
<comment type="cofactor">
    <cofactor evidence="1">
        <name>Mg(2+)</name>
        <dbReference type="ChEBI" id="CHEBI:18420"/>
    </cofactor>
</comment>
<keyword evidence="4" id="KW-0460">Magnesium</keyword>
<dbReference type="Gene3D" id="3.90.79.10">
    <property type="entry name" value="Nucleoside Triphosphate Pyrophosphohydrolase"/>
    <property type="match status" value="1"/>
</dbReference>
<dbReference type="InterPro" id="IPR020476">
    <property type="entry name" value="Nudix_hydrolase"/>
</dbReference>
<keyword evidence="8" id="KW-1185">Reference proteome</keyword>
<dbReference type="Pfam" id="PF00293">
    <property type="entry name" value="NUDIX"/>
    <property type="match status" value="1"/>
</dbReference>
<dbReference type="RefSeq" id="WP_168113076.1">
    <property type="nucleotide sequence ID" value="NZ_BOON01000002.1"/>
</dbReference>
<dbReference type="InterPro" id="IPR015797">
    <property type="entry name" value="NUDIX_hydrolase-like_dom_sf"/>
</dbReference>
<dbReference type="PRINTS" id="PR00502">
    <property type="entry name" value="NUDIXFAMILY"/>
</dbReference>
<dbReference type="PANTHER" id="PTHR43046:SF12">
    <property type="entry name" value="GDP-MANNOSE MANNOSYL HYDROLASE"/>
    <property type="match status" value="1"/>
</dbReference>
<sequence length="157" mass="18039">MNRPDATLRRAARVLLVDASSRVLMLRGHDPARPDQRYWFTVGGGLDDGETPAQGAVRELFEETGLRVSAEALGRPVFHEAVEFPFDGAWYRQEQDFFLLRIDSWEVDFAGHKALERATVDAYRWWTVDELRGSEERYYPAALPDLIARLLREETPC</sequence>
<keyword evidence="3 5" id="KW-0378">Hydrolase</keyword>
<evidence type="ECO:0000259" key="6">
    <source>
        <dbReference type="PROSITE" id="PS51462"/>
    </source>
</evidence>
<comment type="similarity">
    <text evidence="2 5">Belongs to the Nudix hydrolase family.</text>
</comment>
<dbReference type="PROSITE" id="PS00893">
    <property type="entry name" value="NUDIX_BOX"/>
    <property type="match status" value="1"/>
</dbReference>
<evidence type="ECO:0000256" key="1">
    <source>
        <dbReference type="ARBA" id="ARBA00001946"/>
    </source>
</evidence>
<protein>
    <recommendedName>
        <fullName evidence="6">Nudix hydrolase domain-containing protein</fullName>
    </recommendedName>
</protein>
<dbReference type="GO" id="GO:0016787">
    <property type="term" value="F:hydrolase activity"/>
    <property type="evidence" value="ECO:0007669"/>
    <property type="project" value="UniProtKB-KW"/>
</dbReference>
<dbReference type="Proteomes" id="UP000599074">
    <property type="component" value="Unassembled WGS sequence"/>
</dbReference>
<dbReference type="PANTHER" id="PTHR43046">
    <property type="entry name" value="GDP-MANNOSE MANNOSYL HYDROLASE"/>
    <property type="match status" value="1"/>
</dbReference>
<evidence type="ECO:0000256" key="2">
    <source>
        <dbReference type="ARBA" id="ARBA00005582"/>
    </source>
</evidence>
<evidence type="ECO:0000313" key="8">
    <source>
        <dbReference type="Proteomes" id="UP000599074"/>
    </source>
</evidence>
<reference evidence="7" key="1">
    <citation type="submission" date="2021-01" db="EMBL/GenBank/DDBJ databases">
        <title>Whole genome shotgun sequence of Planosporangium mesophilum NBRC 109066.</title>
        <authorList>
            <person name="Komaki H."/>
            <person name="Tamura T."/>
        </authorList>
    </citation>
    <scope>NUCLEOTIDE SEQUENCE</scope>
    <source>
        <strain evidence="7">NBRC 109066</strain>
    </source>
</reference>
<proteinExistence type="inferred from homology"/>
<feature type="domain" description="Nudix hydrolase" evidence="6">
    <location>
        <begin position="7"/>
        <end position="149"/>
    </location>
</feature>
<comment type="caution">
    <text evidence="7">The sequence shown here is derived from an EMBL/GenBank/DDBJ whole genome shotgun (WGS) entry which is preliminary data.</text>
</comment>
<evidence type="ECO:0000256" key="4">
    <source>
        <dbReference type="ARBA" id="ARBA00022842"/>
    </source>
</evidence>
<dbReference type="SUPFAM" id="SSF55811">
    <property type="entry name" value="Nudix"/>
    <property type="match status" value="1"/>
</dbReference>
<dbReference type="CDD" id="cd04685">
    <property type="entry name" value="NUDIX_Hydrolase"/>
    <property type="match status" value="1"/>
</dbReference>
<evidence type="ECO:0000256" key="5">
    <source>
        <dbReference type="RuleBase" id="RU003476"/>
    </source>
</evidence>